<keyword evidence="5" id="KW-0378">Hydrolase</keyword>
<evidence type="ECO:0000256" key="6">
    <source>
        <dbReference type="ARBA" id="ARBA00022807"/>
    </source>
</evidence>
<dbReference type="GO" id="GO:0006508">
    <property type="term" value="P:proteolysis"/>
    <property type="evidence" value="ECO:0007669"/>
    <property type="project" value="UniProtKB-KW"/>
</dbReference>
<dbReference type="InterPro" id="IPR051346">
    <property type="entry name" value="OTU_Deubiquitinase"/>
</dbReference>
<feature type="domain" description="DUF3645" evidence="11">
    <location>
        <begin position="2300"/>
        <end position="2335"/>
    </location>
</feature>
<dbReference type="InterPro" id="IPR046541">
    <property type="entry name" value="DUF6606"/>
</dbReference>
<dbReference type="PANTHER" id="PTHR13367">
    <property type="entry name" value="UBIQUITIN THIOESTERASE"/>
    <property type="match status" value="1"/>
</dbReference>
<dbReference type="EMBL" id="KV878351">
    <property type="protein sequence ID" value="OJJ43588.1"/>
    <property type="molecule type" value="Genomic_DNA"/>
</dbReference>
<evidence type="ECO:0000256" key="7">
    <source>
        <dbReference type="SAM" id="Coils"/>
    </source>
</evidence>
<dbReference type="EC" id="3.4.19.12" evidence="2"/>
<dbReference type="OrthoDB" id="3182339at2759"/>
<sequence>MKFYLDAALFLVNHVFLPPKVPGEDDTDDHHEQILVDLVLSSLRQFRRHLQPDQHGSIHTAISMLATFKKIHDSLGRETAVNNIALLDALAVLSKNDHILLHIRAQNAGVLISNTPVGEIHVEAFELSPTNEAAMSTAGRLQRTFPGPAVVIPAETACQASFHEALSHTLSRMSHQSVPGTLPSVRKARQKHAEDRDTVHPRAVTELLFSVLSAVGEPLDVSRVAKNCRDEVVWEDSRFPWRRSPLWMLLRVAVQLILSRSEHDLYKRFMMFFMAKVLEKSGPLVSSDLVYAMTAKLTRRWMKLRPPNTSDSQYVQAVMKKMNQALQDKWETVSLAPKYDLDALKDLDFGQDTYTRLPLLDDYLDRFSQRTRLVPTVDFEPTSALAQFYGLPVVGSWTDSRAQNLAAVEKWVASSLPGWIERYIRRNDTCGELSTLLSSYHKCALLEYTANPEGISIMVLTLLEIWIACDMSATAICPLLTEYDPDVPEVFLSSLVLPLHNHMVRLGRVEEYISSRRQNATLSSNALYHEIGTHTCFSVRYFRQSSSHQSLLGQIEERARRARQAKREELSRKKERYRDLMDKFNHGGCKYVWQTDSNGYEYEQHLSPCERCRYQQEAKNMDIGVHEWPVSASRMQAESTIFELRVPMVFAKWRDITVFIRLDVLGMDYTPSPRPRERYLLRKDHGLSSFYIPMNNRIVLLSQTKPHVVTHRRSIAVSIATEESVCVNNGLRYEYFDAAKDCLMNAPQPTEEVAQNCMFKLPACSAALQPFLFRPPSLPSGLPPNIVIAKQSDCPIHMSLSEYRALVIIPLGLRIQWQNVLLQLVQPGVDWKKEETAIFVRQVLYQAAEKGPDDLRIAHAIFRDDDFIEKLLEALNEAFSRIKENWESTFALSTFIAIATRALSLSDHCTEQILGYLQKVRAVAFQWVTLLKDKRDSALSDDERADYFGRAAEIALVCLDSFNVEGSYLSHILGSPEASIFLKCMIVVHEGSRSLSPSPGSIISILLYRWKRLTYRVYPILVNANDSLNEAIMWAWSSYTPGTWTCQNHWMAATTDGLSVHFDLLTGELLVNGLPLARLPAQYEQHRMYSTLFGRAALEVMPSSLQGMRFSATKMYAGYRLHLGIDWGNETNLLVRAVRETDAYELIPSSLFHGELPIHFEEDYVHWYNTVQDCVEFRPKNNPWASSAEWKLINGHGWQLVKGEKALISVHSKTAKQLSTIFNPLASPLRIHTFSTGSGVEIDLPTVKLGFTLSLGDSSIYSRQFRGMTISADQSIGTLIGLRNKLLLHQNGRKLLIIPEGDASWRGQDDHISVSINTDTTARTHVYRVCNHLGRLRDNGSLQSKLFLSYLHALTSFCLPDPLTGRTGTEEAISILKSAAVRSFDRLSQENIELLQKISLLTPDRKFYPANERVMQTVDWIYGLSFLSQHPDLYYSVKDIFGRVSRSRIFYPESDEMPVLDHVDPYLLDRDARRTSVLRVAGFGASYSIRGDGDSIYTGRDRQASRGKEAFTLARMVYDAQSYLPYSVGDKLDRHLWKALLGCEILPPSCALDLNIQYDAQLLEESSMRNLLPSWSVLHRTLSGSDLNKYHLMMFFATLAYAQDADMDIIQAIASFSIIPKLGDIFPPEVYIKPAHGAEFNKHKLINSLQSAVRPLSECPGGKVWPIGKKTRKRVERFQNQSLDQLANAFMTQWPSQTPYIPADSLEAFSEYISIEKALDIARQKFKVWFDNYHFCQYLRCVSDVLCAQAVEPPVPPVFSFDASRWPVNKHKGFIGVNDLFQATVPAISPCSDNLTGLVCRSETAQKELRLSHLLNQLDEQAASRYEKKYVRDLRVSLGALQRQQHQDILQCSGNVEEIIISYRITCQTRVSSIYDAILSALTTHPSYSFSSSHWPRISPIFLLEQLSQERWHQLSACWKEAIVSYGIALTDLQRAERLLSVLHSPFDLVRELRNSGHTNWSPIEHPDSLLLEVESGILIRDVQEQIASEMRDPGSGENTVMQLNMGEGKSSVIVPIVASFLANREKLVRVLVAKPQSAQMFQMLVSSVGGLVNRQVYKMPFSRSLRLNKGEVQRVYEICHECMCTGGILLVQPEHLLSWKLMGLERMIGGEESVAKKALDVQHFFDQKARNIVDESDENFSVKFELVYTMGTQGPVEFSPQRWLVIQHVLRLVRATAPEVRNSLPESIEIIDSPVGSFPRTRFLRLDGQQHVLERVARHICETGLPGVPIARQPQSLREKIFRYITVEQLTSEEISRVEDDPFWETTKLTLLLLRGLLAGGILGFAFGTKRWRVHYGLDEKRTPPTRLAVPYRAKDNPSPRSEFSHPDVVIMLTALSSYYGGLTDEELYTTFTHLLQSDQASANYQSWVDDAPDLPSSFHQVEGINLRDRAQCISVIFPKLRYSQAVIDYFLANLVYPREMRAFPSKLSASGWDIGKETTHPTTGFSGTNDARTTLPLSVNQIDLPEQRHTNALVLEYLLQEGNRVALMGRRGVGAQATAEATGANNNAVEPESTAQADAGAGTGAGPDTNAGRLLDMVVSMPEQVQVILDVGAQIIEMDNESVARSWLHRSGATVQAAVFVNSSDELCVVDRQNRIEPLQISPFATQMDVCLVFLDEAHTRGIDLRLPKNAKAAVTLGAGLTKDRLVQACMRMRGLGHGQTVVFCVPEEIQAKITPEPRSITVSDVLCWVISETATDMRRSIPLWAAQGRRFQRQEALWEADVDSVHAQLFLEDESQSLSERYQPKQQEVIDTAPADAITARCREFDNLDLAAHFHEEQERELSPEIEQERHVQRPPPVDPAKHAIHPDVHRFISTGMKATSSAFIPAFEALENTSIAGTFDLSQFPRNLWVTDDFARTVLARGASDLYQRGVQWIITSQFSMVIVSPYEADQLIDSIKKSTHVTLHIYGPRQNQRFRSLDSLDWYSVPSGRTVPRESIVQLNLFAGQLYLGTFEEYVEVCNFLNLAWESTRDDQRIAADGFILDQTQSRRFKTSPVQFLRGLLQSIRAHGGMDRTHLGRMLDGVLLSRGDFETVH</sequence>
<evidence type="ECO:0000313" key="13">
    <source>
        <dbReference type="EMBL" id="OJJ43588.1"/>
    </source>
</evidence>
<evidence type="ECO:0000259" key="12">
    <source>
        <dbReference type="Pfam" id="PF20255"/>
    </source>
</evidence>
<evidence type="ECO:0000256" key="2">
    <source>
        <dbReference type="ARBA" id="ARBA00012759"/>
    </source>
</evidence>
<dbReference type="RefSeq" id="XP_022578098.1">
    <property type="nucleotide sequence ID" value="XM_022728127.1"/>
</dbReference>
<keyword evidence="7" id="KW-0175">Coiled coil</keyword>
<dbReference type="Pfam" id="PF12359">
    <property type="entry name" value="DUF3645"/>
    <property type="match status" value="1"/>
</dbReference>
<keyword evidence="6" id="KW-0788">Thiol protease</keyword>
<feature type="domain" description="DUF3638" evidence="10">
    <location>
        <begin position="1958"/>
        <end position="2181"/>
    </location>
</feature>
<evidence type="ECO:0000256" key="4">
    <source>
        <dbReference type="ARBA" id="ARBA00022786"/>
    </source>
</evidence>
<comment type="catalytic activity">
    <reaction evidence="1">
        <text>Thiol-dependent hydrolysis of ester, thioester, amide, peptide and isopeptide bonds formed by the C-terminal Gly of ubiquitin (a 76-residue protein attached to proteins as an intracellular targeting signal).</text>
        <dbReference type="EC" id="3.4.19.12"/>
    </reaction>
</comment>
<gene>
    <name evidence="13" type="ORF">ASPZODRAFT_28243</name>
</gene>
<feature type="region of interest" description="Disordered" evidence="8">
    <location>
        <begin position="2500"/>
        <end position="2530"/>
    </location>
</feature>
<dbReference type="GeneID" id="34614591"/>
<feature type="coiled-coil region" evidence="7">
    <location>
        <begin position="556"/>
        <end position="583"/>
    </location>
</feature>
<dbReference type="Pfam" id="PF20255">
    <property type="entry name" value="DUF6606"/>
    <property type="match status" value="1"/>
</dbReference>
<feature type="signal peptide" evidence="9">
    <location>
        <begin position="1"/>
        <end position="23"/>
    </location>
</feature>
<dbReference type="InterPro" id="IPR022105">
    <property type="entry name" value="DUF3645"/>
</dbReference>
<dbReference type="GO" id="GO:0004843">
    <property type="term" value="F:cysteine-type deubiquitinase activity"/>
    <property type="evidence" value="ECO:0007669"/>
    <property type="project" value="UniProtKB-EC"/>
</dbReference>
<evidence type="ECO:0000256" key="1">
    <source>
        <dbReference type="ARBA" id="ARBA00000707"/>
    </source>
</evidence>
<evidence type="ECO:0000256" key="3">
    <source>
        <dbReference type="ARBA" id="ARBA00022670"/>
    </source>
</evidence>
<evidence type="ECO:0000256" key="9">
    <source>
        <dbReference type="SAM" id="SignalP"/>
    </source>
</evidence>
<evidence type="ECO:0000259" key="10">
    <source>
        <dbReference type="Pfam" id="PF12340"/>
    </source>
</evidence>
<dbReference type="Pfam" id="PF12340">
    <property type="entry name" value="DUF3638"/>
    <property type="match status" value="1"/>
</dbReference>
<name>A0A1L9S8U8_9EURO</name>
<accession>A0A1L9S8U8</accession>
<dbReference type="InterPro" id="IPR022099">
    <property type="entry name" value="DUF3638"/>
</dbReference>
<dbReference type="VEuPathDB" id="FungiDB:ASPZODRAFT_28243"/>
<dbReference type="PANTHER" id="PTHR13367:SF34">
    <property type="match status" value="1"/>
</dbReference>
<reference evidence="14" key="1">
    <citation type="journal article" date="2017" name="Genome Biol.">
        <title>Comparative genomics reveals high biological diversity and specific adaptations in the industrially and medically important fungal genus Aspergillus.</title>
        <authorList>
            <person name="de Vries R.P."/>
            <person name="Riley R."/>
            <person name="Wiebenga A."/>
            <person name="Aguilar-Osorio G."/>
            <person name="Amillis S."/>
            <person name="Uchima C.A."/>
            <person name="Anderluh G."/>
            <person name="Asadollahi M."/>
            <person name="Askin M."/>
            <person name="Barry K."/>
            <person name="Battaglia E."/>
            <person name="Bayram O."/>
            <person name="Benocci T."/>
            <person name="Braus-Stromeyer S.A."/>
            <person name="Caldana C."/>
            <person name="Canovas D."/>
            <person name="Cerqueira G.C."/>
            <person name="Chen F."/>
            <person name="Chen W."/>
            <person name="Choi C."/>
            <person name="Clum A."/>
            <person name="Dos Santos R.A."/>
            <person name="Damasio A.R."/>
            <person name="Diallinas G."/>
            <person name="Emri T."/>
            <person name="Fekete E."/>
            <person name="Flipphi M."/>
            <person name="Freyberg S."/>
            <person name="Gallo A."/>
            <person name="Gournas C."/>
            <person name="Habgood R."/>
            <person name="Hainaut M."/>
            <person name="Harispe M.L."/>
            <person name="Henrissat B."/>
            <person name="Hilden K.S."/>
            <person name="Hope R."/>
            <person name="Hossain A."/>
            <person name="Karabika E."/>
            <person name="Karaffa L."/>
            <person name="Karanyi Z."/>
            <person name="Krasevec N."/>
            <person name="Kuo A."/>
            <person name="Kusch H."/>
            <person name="LaButti K."/>
            <person name="Lagendijk E.L."/>
            <person name="Lapidus A."/>
            <person name="Levasseur A."/>
            <person name="Lindquist E."/>
            <person name="Lipzen A."/>
            <person name="Logrieco A.F."/>
            <person name="MacCabe A."/>
            <person name="Maekelae M.R."/>
            <person name="Malavazi I."/>
            <person name="Melin P."/>
            <person name="Meyer V."/>
            <person name="Mielnichuk N."/>
            <person name="Miskei M."/>
            <person name="Molnar A.P."/>
            <person name="Mule G."/>
            <person name="Ngan C.Y."/>
            <person name="Orejas M."/>
            <person name="Orosz E."/>
            <person name="Ouedraogo J.P."/>
            <person name="Overkamp K.M."/>
            <person name="Park H.-S."/>
            <person name="Perrone G."/>
            <person name="Piumi F."/>
            <person name="Punt P.J."/>
            <person name="Ram A.F."/>
            <person name="Ramon A."/>
            <person name="Rauscher S."/>
            <person name="Record E."/>
            <person name="Riano-Pachon D.M."/>
            <person name="Robert V."/>
            <person name="Roehrig J."/>
            <person name="Ruller R."/>
            <person name="Salamov A."/>
            <person name="Salih N.S."/>
            <person name="Samson R.A."/>
            <person name="Sandor E."/>
            <person name="Sanguinetti M."/>
            <person name="Schuetze T."/>
            <person name="Sepcic K."/>
            <person name="Shelest E."/>
            <person name="Sherlock G."/>
            <person name="Sophianopoulou V."/>
            <person name="Squina F.M."/>
            <person name="Sun H."/>
            <person name="Susca A."/>
            <person name="Todd R.B."/>
            <person name="Tsang A."/>
            <person name="Unkles S.E."/>
            <person name="van de Wiele N."/>
            <person name="van Rossen-Uffink D."/>
            <person name="Oliveira J.V."/>
            <person name="Vesth T.C."/>
            <person name="Visser J."/>
            <person name="Yu J.-H."/>
            <person name="Zhou M."/>
            <person name="Andersen M.R."/>
            <person name="Archer D.B."/>
            <person name="Baker S.E."/>
            <person name="Benoit I."/>
            <person name="Brakhage A.A."/>
            <person name="Braus G.H."/>
            <person name="Fischer R."/>
            <person name="Frisvad J.C."/>
            <person name="Goldman G.H."/>
            <person name="Houbraken J."/>
            <person name="Oakley B."/>
            <person name="Pocsi I."/>
            <person name="Scazzocchio C."/>
            <person name="Seiboth B."/>
            <person name="vanKuyk P.A."/>
            <person name="Wortman J."/>
            <person name="Dyer P.S."/>
            <person name="Grigoriev I.V."/>
        </authorList>
    </citation>
    <scope>NUCLEOTIDE SEQUENCE [LARGE SCALE GENOMIC DNA]</scope>
    <source>
        <strain evidence="14">CBS 506.65</strain>
    </source>
</reference>
<evidence type="ECO:0000259" key="11">
    <source>
        <dbReference type="Pfam" id="PF12359"/>
    </source>
</evidence>
<protein>
    <recommendedName>
        <fullName evidence="2">ubiquitinyl hydrolase 1</fullName>
        <ecNumber evidence="2">3.4.19.12</ecNumber>
    </recommendedName>
</protein>
<organism evidence="13 14">
    <name type="scientific">Penicilliopsis zonata CBS 506.65</name>
    <dbReference type="NCBI Taxonomy" id="1073090"/>
    <lineage>
        <taxon>Eukaryota</taxon>
        <taxon>Fungi</taxon>
        <taxon>Dikarya</taxon>
        <taxon>Ascomycota</taxon>
        <taxon>Pezizomycotina</taxon>
        <taxon>Eurotiomycetes</taxon>
        <taxon>Eurotiomycetidae</taxon>
        <taxon>Eurotiales</taxon>
        <taxon>Aspergillaceae</taxon>
        <taxon>Penicilliopsis</taxon>
    </lineage>
</organism>
<evidence type="ECO:0000256" key="5">
    <source>
        <dbReference type="ARBA" id="ARBA00022801"/>
    </source>
</evidence>
<feature type="domain" description="DUF6606" evidence="12">
    <location>
        <begin position="11"/>
        <end position="279"/>
    </location>
</feature>
<keyword evidence="3" id="KW-0645">Protease</keyword>
<keyword evidence="14" id="KW-1185">Reference proteome</keyword>
<dbReference type="Proteomes" id="UP000184188">
    <property type="component" value="Unassembled WGS sequence"/>
</dbReference>
<evidence type="ECO:0000313" key="14">
    <source>
        <dbReference type="Proteomes" id="UP000184188"/>
    </source>
</evidence>
<keyword evidence="4" id="KW-0833">Ubl conjugation pathway</keyword>
<proteinExistence type="predicted"/>
<dbReference type="STRING" id="1073090.A0A1L9S8U8"/>
<evidence type="ECO:0000256" key="8">
    <source>
        <dbReference type="SAM" id="MobiDB-lite"/>
    </source>
</evidence>
<feature type="chain" id="PRO_5012905696" description="ubiquitinyl hydrolase 1" evidence="9">
    <location>
        <begin position="24"/>
        <end position="3038"/>
    </location>
</feature>
<keyword evidence="9" id="KW-0732">Signal</keyword>